<accession>A0ABV7FPV6</accession>
<dbReference type="InterPro" id="IPR000312">
    <property type="entry name" value="Glycosyl_Trfase_fam3"/>
</dbReference>
<dbReference type="SUPFAM" id="SSF52418">
    <property type="entry name" value="Nucleoside phosphorylase/phosphoribosyltransferase catalytic domain"/>
    <property type="match status" value="1"/>
</dbReference>
<dbReference type="SUPFAM" id="SSF47648">
    <property type="entry name" value="Nucleoside phosphorylase/phosphoribosyltransferase N-terminal domain"/>
    <property type="match status" value="1"/>
</dbReference>
<evidence type="ECO:0000313" key="7">
    <source>
        <dbReference type="Proteomes" id="UP001595478"/>
    </source>
</evidence>
<name>A0ABV7FPV6_9ALTE</name>
<dbReference type="InterPro" id="IPR035902">
    <property type="entry name" value="Nuc_phospho_transferase"/>
</dbReference>
<dbReference type="Pfam" id="PF00591">
    <property type="entry name" value="Glycos_transf_3"/>
    <property type="match status" value="1"/>
</dbReference>
<keyword evidence="2 6" id="KW-0808">Transferase</keyword>
<evidence type="ECO:0000256" key="2">
    <source>
        <dbReference type="ARBA" id="ARBA00022679"/>
    </source>
</evidence>
<dbReference type="InterPro" id="IPR005940">
    <property type="entry name" value="Anthranilate_Pribosyl_Tfrase"/>
</dbReference>
<organism evidence="6 7">
    <name type="scientific">Agaribacter flavus</name>
    <dbReference type="NCBI Taxonomy" id="1902781"/>
    <lineage>
        <taxon>Bacteria</taxon>
        <taxon>Pseudomonadati</taxon>
        <taxon>Pseudomonadota</taxon>
        <taxon>Gammaproteobacteria</taxon>
        <taxon>Alteromonadales</taxon>
        <taxon>Alteromonadaceae</taxon>
        <taxon>Agaribacter</taxon>
    </lineage>
</organism>
<dbReference type="RefSeq" id="WP_376919020.1">
    <property type="nucleotide sequence ID" value="NZ_JBHRSW010000006.1"/>
</dbReference>
<dbReference type="EMBL" id="JBHRSW010000006">
    <property type="protein sequence ID" value="MFC3120877.1"/>
    <property type="molecule type" value="Genomic_DNA"/>
</dbReference>
<feature type="domain" description="Glycosyl transferase family 3 N-terminal" evidence="5">
    <location>
        <begin position="3"/>
        <end position="68"/>
    </location>
</feature>
<dbReference type="Pfam" id="PF02885">
    <property type="entry name" value="Glycos_trans_3N"/>
    <property type="match status" value="1"/>
</dbReference>
<evidence type="ECO:0000256" key="3">
    <source>
        <dbReference type="ARBA" id="ARBA00022822"/>
    </source>
</evidence>
<proteinExistence type="predicted"/>
<dbReference type="NCBIfam" id="NF006564">
    <property type="entry name" value="PRK09071.1"/>
    <property type="match status" value="1"/>
</dbReference>
<dbReference type="Gene3D" id="3.40.1030.10">
    <property type="entry name" value="Nucleoside phosphorylase/phosphoribosyltransferase catalytic domain"/>
    <property type="match status" value="1"/>
</dbReference>
<evidence type="ECO:0000256" key="1">
    <source>
        <dbReference type="ARBA" id="ARBA00022676"/>
    </source>
</evidence>
<keyword evidence="1" id="KW-0328">Glycosyltransferase</keyword>
<dbReference type="Proteomes" id="UP001595478">
    <property type="component" value="Unassembled WGS sequence"/>
</dbReference>
<feature type="domain" description="Glycosyl transferase family 3" evidence="4">
    <location>
        <begin position="99"/>
        <end position="234"/>
    </location>
</feature>
<dbReference type="Gene3D" id="1.20.970.10">
    <property type="entry name" value="Transferase, Pyrimidine Nucleoside Phosphorylase, Chain C"/>
    <property type="match status" value="1"/>
</dbReference>
<reference evidence="7" key="1">
    <citation type="journal article" date="2019" name="Int. J. Syst. Evol. Microbiol.">
        <title>The Global Catalogue of Microorganisms (GCM) 10K type strain sequencing project: providing services to taxonomists for standard genome sequencing and annotation.</title>
        <authorList>
            <consortium name="The Broad Institute Genomics Platform"/>
            <consortium name="The Broad Institute Genome Sequencing Center for Infectious Disease"/>
            <person name="Wu L."/>
            <person name="Ma J."/>
        </authorList>
    </citation>
    <scope>NUCLEOTIDE SEQUENCE [LARGE SCALE GENOMIC DNA]</scope>
    <source>
        <strain evidence="7">KCTC 52473</strain>
    </source>
</reference>
<protein>
    <submittedName>
        <fullName evidence="6">Glycosyl transferase family protein</fullName>
    </submittedName>
</protein>
<evidence type="ECO:0000259" key="4">
    <source>
        <dbReference type="Pfam" id="PF00591"/>
    </source>
</evidence>
<gene>
    <name evidence="6" type="ORF">ACFOHL_04555</name>
</gene>
<dbReference type="InterPro" id="IPR017459">
    <property type="entry name" value="Glycosyl_Trfase_fam3_N_dom"/>
</dbReference>
<keyword evidence="7" id="KW-1185">Reference proteome</keyword>
<keyword evidence="3" id="KW-0057">Aromatic amino acid biosynthesis</keyword>
<dbReference type="PANTHER" id="PTHR43285:SF2">
    <property type="entry name" value="ANTHRANILATE PHOSPHORIBOSYLTRANSFERASE"/>
    <property type="match status" value="1"/>
</dbReference>
<comment type="caution">
    <text evidence="6">The sequence shown here is derived from an EMBL/GenBank/DDBJ whole genome shotgun (WGS) entry which is preliminary data.</text>
</comment>
<evidence type="ECO:0000313" key="6">
    <source>
        <dbReference type="EMBL" id="MFC3120877.1"/>
    </source>
</evidence>
<keyword evidence="3" id="KW-0822">Tryptophan biosynthesis</keyword>
<dbReference type="GO" id="GO:0016740">
    <property type="term" value="F:transferase activity"/>
    <property type="evidence" value="ECO:0007669"/>
    <property type="project" value="UniProtKB-KW"/>
</dbReference>
<evidence type="ECO:0000259" key="5">
    <source>
        <dbReference type="Pfam" id="PF02885"/>
    </source>
</evidence>
<keyword evidence="3" id="KW-0028">Amino-acid biosynthesis</keyword>
<sequence>MIKDYIKKIGRGKGAGQYLSLEEAETAMNHILSGEASEAQTSAFLMLLRYREESVEEIAGFIKACRKHNPSLQHLATSIDLDLPVYAGKRRHIPWLLLAVFVLAQNGRKIFLHGTQEPDSKRLYIEDVLSQFGYKVASHTQQIDEQLNTLGFSYANLHTLNPNLDKLIQMRAFLGLRSCANTLARMINPLQAPVSLQGVYHKGLDIRHSRVATLLNDPRIAVFRGEGGENECNPERPFALISTKGQQSTSIDCPALLEQWTIKPKLMDVQQLKHFWCEDNAGGALNSEYAHAAVTGTLAIMLVALDELNFKEAKTLADALWSKRSKVWPLHN</sequence>
<dbReference type="InterPro" id="IPR036320">
    <property type="entry name" value="Glycosyl_Trfase_fam3_N_dom_sf"/>
</dbReference>
<dbReference type="PANTHER" id="PTHR43285">
    <property type="entry name" value="ANTHRANILATE PHOSPHORIBOSYLTRANSFERASE"/>
    <property type="match status" value="1"/>
</dbReference>